<evidence type="ECO:0000313" key="1">
    <source>
        <dbReference type="EMBL" id="NEE01748.1"/>
    </source>
</evidence>
<evidence type="ECO:0000313" key="2">
    <source>
        <dbReference type="Proteomes" id="UP000475214"/>
    </source>
</evidence>
<dbReference type="AlphaFoldDB" id="A0A6L9SB62"/>
<gene>
    <name evidence="1" type="ORF">G1H10_16365</name>
</gene>
<keyword evidence="2" id="KW-1185">Reference proteome</keyword>
<proteinExistence type="predicted"/>
<name>A0A6L9SB62_9ACTN</name>
<dbReference type="Proteomes" id="UP000475214">
    <property type="component" value="Unassembled WGS sequence"/>
</dbReference>
<evidence type="ECO:0008006" key="3">
    <source>
        <dbReference type="Google" id="ProtNLM"/>
    </source>
</evidence>
<protein>
    <recommendedName>
        <fullName evidence="3">GerMN domain-containing protein</fullName>
    </recommendedName>
</protein>
<dbReference type="RefSeq" id="WP_163739689.1">
    <property type="nucleotide sequence ID" value="NZ_JAAGOA010000011.1"/>
</dbReference>
<organism evidence="1 2">
    <name type="scientific">Phytoactinopolyspora halotolerans</name>
    <dbReference type="NCBI Taxonomy" id="1981512"/>
    <lineage>
        <taxon>Bacteria</taxon>
        <taxon>Bacillati</taxon>
        <taxon>Actinomycetota</taxon>
        <taxon>Actinomycetes</taxon>
        <taxon>Jiangellales</taxon>
        <taxon>Jiangellaceae</taxon>
        <taxon>Phytoactinopolyspora</taxon>
    </lineage>
</organism>
<accession>A0A6L9SB62</accession>
<sequence>MADGSGPSQARHPTIRGRAALLLTAAALLFGGCGVSPSEVQYAGEAPTGLAEGTTVFFLDDDGTPTPSQRDTGRLGTVLGAVQLLMYGTSPPEVGDGLHTEIPDTTVSPSIVDAGEHVTIRLPFMSGDISPEGIDQIVCTAMGVIAASGRDLDRVEVVVSLTDTGPEERSCPVLG</sequence>
<comment type="caution">
    <text evidence="1">The sequence shown here is derived from an EMBL/GenBank/DDBJ whole genome shotgun (WGS) entry which is preliminary data.</text>
</comment>
<reference evidence="1 2" key="1">
    <citation type="submission" date="2020-02" db="EMBL/GenBank/DDBJ databases">
        <authorList>
            <person name="Li X.-J."/>
            <person name="Han X.-M."/>
        </authorList>
    </citation>
    <scope>NUCLEOTIDE SEQUENCE [LARGE SCALE GENOMIC DNA]</scope>
    <source>
        <strain evidence="1 2">CCTCC AB 2017055</strain>
    </source>
</reference>
<dbReference type="EMBL" id="JAAGOA010000011">
    <property type="protein sequence ID" value="NEE01748.1"/>
    <property type="molecule type" value="Genomic_DNA"/>
</dbReference>